<dbReference type="RefSeq" id="WP_011714008.1">
    <property type="nucleotide sequence ID" value="NC_008576.1"/>
</dbReference>
<dbReference type="GO" id="GO:0035438">
    <property type="term" value="F:cyclic-di-GMP binding"/>
    <property type="evidence" value="ECO:0007669"/>
    <property type="project" value="InterPro"/>
</dbReference>
<organism evidence="2 3">
    <name type="scientific">Magnetococcus marinus (strain ATCC BAA-1437 / JCM 17883 / MC-1)</name>
    <dbReference type="NCBI Taxonomy" id="156889"/>
    <lineage>
        <taxon>Bacteria</taxon>
        <taxon>Pseudomonadati</taxon>
        <taxon>Pseudomonadota</taxon>
        <taxon>Magnetococcia</taxon>
        <taxon>Magnetococcales</taxon>
        <taxon>Magnetococcaceae</taxon>
        <taxon>Magnetococcus</taxon>
    </lineage>
</organism>
<accession>A0LA95</accession>
<dbReference type="EMBL" id="CP000471">
    <property type="protein sequence ID" value="ABK44888.1"/>
    <property type="molecule type" value="Genomic_DNA"/>
</dbReference>
<feature type="domain" description="PilZ" evidence="1">
    <location>
        <begin position="162"/>
        <end position="243"/>
    </location>
</feature>
<dbReference type="OrthoDB" id="5572581at2"/>
<keyword evidence="3" id="KW-1185">Reference proteome</keyword>
<sequence>MSETHEDQEGLELEPSEVVDQPRRIEALIKQAFMSEEHVEIQVNDQPRIFFSQFMDYLPPVVGDEPPQQGETGAQDEADLFATDGPYEPLSYLDKHARLLIGPLEPEVGNEQLQASREVRLLFFENRKSFTATVCYRALQTQPEGPVYVLDFPQQLLVQRMRRHFRARVEYGVAATLNVSAEKGRKISKVELVNLSVGGLAWSNAKLIDSFEVGTRLKMDLQVDKLPAITVWGTVRNRGMEKIPRRGGKSINQPVVGMAFELEDNLLVQKVEQAAALVQREYLSRLRLKREAAKPPAASEPSGKAAALRGLFKAKKGYFS</sequence>
<dbReference type="AlphaFoldDB" id="A0LA95"/>
<gene>
    <name evidence="2" type="ordered locus">Mmc1_2388</name>
</gene>
<proteinExistence type="predicted"/>
<dbReference type="STRING" id="156889.Mmc1_2388"/>
<dbReference type="KEGG" id="mgm:Mmc1_2388"/>
<dbReference type="eggNOG" id="ENOG502ZWXU">
    <property type="taxonomic scope" value="Bacteria"/>
</dbReference>
<dbReference type="Pfam" id="PF07238">
    <property type="entry name" value="PilZ"/>
    <property type="match status" value="1"/>
</dbReference>
<evidence type="ECO:0000259" key="1">
    <source>
        <dbReference type="Pfam" id="PF07238"/>
    </source>
</evidence>
<protein>
    <recommendedName>
        <fullName evidence="1">PilZ domain-containing protein</fullName>
    </recommendedName>
</protein>
<name>A0LA95_MAGMM</name>
<dbReference type="HOGENOM" id="CLU_911304_0_0_5"/>
<reference evidence="2 3" key="2">
    <citation type="journal article" date="2012" name="Int. J. Syst. Evol. Microbiol.">
        <title>Magnetococcus marinus gen. nov., sp. nov., a marine, magnetotactic bacterium that represents a novel lineage (Magnetococcaceae fam. nov.; Magnetococcales ord. nov.) at the base of the Alphaproteobacteria.</title>
        <authorList>
            <person name="Bazylinski D.A."/>
            <person name="Williams T.J."/>
            <person name="Lefevre C.T."/>
            <person name="Berg R.J."/>
            <person name="Zhang C.L."/>
            <person name="Bowser S.S."/>
            <person name="Dean A.J."/>
            <person name="Beveridge T.J."/>
        </authorList>
    </citation>
    <scope>NUCLEOTIDE SEQUENCE [LARGE SCALE GENOMIC DNA]</scope>
    <source>
        <strain evidence="3">ATCC BAA-1437 / JCM 17883 / MC-1</strain>
    </source>
</reference>
<reference evidence="3" key="1">
    <citation type="journal article" date="2009" name="Appl. Environ. Microbiol.">
        <title>Complete genome sequence of the chemolithoautotrophic marine magnetotactic coccus strain MC-1.</title>
        <authorList>
            <person name="Schubbe S."/>
            <person name="Williams T.J."/>
            <person name="Xie G."/>
            <person name="Kiss H.E."/>
            <person name="Brettin T.S."/>
            <person name="Martinez D."/>
            <person name="Ross C.A."/>
            <person name="Schuler D."/>
            <person name="Cox B.L."/>
            <person name="Nealson K.H."/>
            <person name="Bazylinski D.A."/>
        </authorList>
    </citation>
    <scope>NUCLEOTIDE SEQUENCE [LARGE SCALE GENOMIC DNA]</scope>
    <source>
        <strain evidence="3">ATCC BAA-1437 / JCM 17883 / MC-1</strain>
    </source>
</reference>
<dbReference type="Proteomes" id="UP000002586">
    <property type="component" value="Chromosome"/>
</dbReference>
<evidence type="ECO:0000313" key="3">
    <source>
        <dbReference type="Proteomes" id="UP000002586"/>
    </source>
</evidence>
<evidence type="ECO:0000313" key="2">
    <source>
        <dbReference type="EMBL" id="ABK44888.1"/>
    </source>
</evidence>
<dbReference type="Gene3D" id="2.40.10.220">
    <property type="entry name" value="predicted glycosyltransferase like domains"/>
    <property type="match status" value="1"/>
</dbReference>
<dbReference type="InterPro" id="IPR009875">
    <property type="entry name" value="PilZ_domain"/>
</dbReference>